<evidence type="ECO:0000256" key="2">
    <source>
        <dbReference type="ARBA" id="ARBA00006706"/>
    </source>
</evidence>
<dbReference type="NCBIfam" id="NF045485">
    <property type="entry name" value="FPPsyn"/>
    <property type="match status" value="1"/>
</dbReference>
<evidence type="ECO:0000256" key="1">
    <source>
        <dbReference type="ARBA" id="ARBA00001946"/>
    </source>
</evidence>
<keyword evidence="4" id="KW-0479">Metal-binding</keyword>
<dbReference type="Proteomes" id="UP000823790">
    <property type="component" value="Unassembled WGS sequence"/>
</dbReference>
<dbReference type="InterPro" id="IPR053378">
    <property type="entry name" value="Prenyl_diphosphate_synthase"/>
</dbReference>
<keyword evidence="3 7" id="KW-0808">Transferase</keyword>
<dbReference type="CDD" id="cd00685">
    <property type="entry name" value="Trans_IPPS_HT"/>
    <property type="match status" value="1"/>
</dbReference>
<comment type="caution">
    <text evidence="9">The sequence shown here is derived from an EMBL/GenBank/DDBJ whole genome shotgun (WGS) entry which is preliminary data.</text>
</comment>
<dbReference type="PANTHER" id="PTHR43281">
    <property type="entry name" value="FARNESYL DIPHOSPHATE SYNTHASE"/>
    <property type="match status" value="1"/>
</dbReference>
<dbReference type="PROSITE" id="PS00444">
    <property type="entry name" value="POLYPRENYL_SYNTHASE_2"/>
    <property type="match status" value="1"/>
</dbReference>
<dbReference type="SFLD" id="SFLDS00005">
    <property type="entry name" value="Isoprenoid_Synthase_Type_I"/>
    <property type="match status" value="1"/>
</dbReference>
<feature type="compositionally biased region" description="Pro residues" evidence="8">
    <location>
        <begin position="1"/>
        <end position="19"/>
    </location>
</feature>
<comment type="similarity">
    <text evidence="2 7">Belongs to the FPP/GGPP synthase family.</text>
</comment>
<proteinExistence type="inferred from homology"/>
<dbReference type="InterPro" id="IPR008949">
    <property type="entry name" value="Isoprenoid_synthase_dom_sf"/>
</dbReference>
<feature type="region of interest" description="Disordered" evidence="8">
    <location>
        <begin position="1"/>
        <end position="20"/>
    </location>
</feature>
<comment type="cofactor">
    <cofactor evidence="1">
        <name>Mg(2+)</name>
        <dbReference type="ChEBI" id="CHEBI:18420"/>
    </cofactor>
</comment>
<dbReference type="PROSITE" id="PS00723">
    <property type="entry name" value="POLYPRENYL_SYNTHASE_1"/>
    <property type="match status" value="1"/>
</dbReference>
<name>A0ABS4DK85_9GAMM</name>
<dbReference type="Gene3D" id="1.10.600.10">
    <property type="entry name" value="Farnesyl Diphosphate Synthase"/>
    <property type="match status" value="1"/>
</dbReference>
<gene>
    <name evidence="9" type="ORF">J7I44_04080</name>
</gene>
<accession>A0ABS4DK85</accession>
<dbReference type="PANTHER" id="PTHR43281:SF1">
    <property type="entry name" value="FARNESYL DIPHOSPHATE SYNTHASE"/>
    <property type="match status" value="1"/>
</dbReference>
<keyword evidence="10" id="KW-1185">Reference proteome</keyword>
<evidence type="ECO:0000256" key="7">
    <source>
        <dbReference type="RuleBase" id="RU004466"/>
    </source>
</evidence>
<evidence type="ECO:0000256" key="4">
    <source>
        <dbReference type="ARBA" id="ARBA00022723"/>
    </source>
</evidence>
<evidence type="ECO:0000256" key="8">
    <source>
        <dbReference type="SAM" id="MobiDB-lite"/>
    </source>
</evidence>
<evidence type="ECO:0000256" key="6">
    <source>
        <dbReference type="ARBA" id="ARBA00023229"/>
    </source>
</evidence>
<evidence type="ECO:0000256" key="5">
    <source>
        <dbReference type="ARBA" id="ARBA00022842"/>
    </source>
</evidence>
<dbReference type="InterPro" id="IPR000092">
    <property type="entry name" value="Polyprenyl_synt"/>
</dbReference>
<keyword evidence="6" id="KW-0414">Isoprene biosynthesis</keyword>
<evidence type="ECO:0000256" key="3">
    <source>
        <dbReference type="ARBA" id="ARBA00022679"/>
    </source>
</evidence>
<dbReference type="Pfam" id="PF00348">
    <property type="entry name" value="polyprenyl_synt"/>
    <property type="match status" value="1"/>
</dbReference>
<dbReference type="RefSeq" id="WP_209616210.1">
    <property type="nucleotide sequence ID" value="NZ_JAGJRS010000009.1"/>
</dbReference>
<organism evidence="9 10">
    <name type="scientific">Frateuria flava</name>
    <dbReference type="NCBI Taxonomy" id="2821489"/>
    <lineage>
        <taxon>Bacteria</taxon>
        <taxon>Pseudomonadati</taxon>
        <taxon>Pseudomonadota</taxon>
        <taxon>Gammaproteobacteria</taxon>
        <taxon>Lysobacterales</taxon>
        <taxon>Rhodanobacteraceae</taxon>
        <taxon>Frateuria</taxon>
    </lineage>
</organism>
<reference evidence="9 10" key="1">
    <citation type="submission" date="2021-04" db="EMBL/GenBank/DDBJ databases">
        <authorList>
            <person name="Huq M.A."/>
        </authorList>
    </citation>
    <scope>NUCLEOTIDE SEQUENCE [LARGE SCALE GENOMIC DNA]</scope>
    <source>
        <strain evidence="9 10">MAH-13</strain>
    </source>
</reference>
<evidence type="ECO:0000313" key="10">
    <source>
        <dbReference type="Proteomes" id="UP000823790"/>
    </source>
</evidence>
<evidence type="ECO:0000313" key="9">
    <source>
        <dbReference type="EMBL" id="MBP1473463.1"/>
    </source>
</evidence>
<dbReference type="EMBL" id="JAGJRS010000009">
    <property type="protein sequence ID" value="MBP1473463.1"/>
    <property type="molecule type" value="Genomic_DNA"/>
</dbReference>
<dbReference type="SFLD" id="SFLDG01017">
    <property type="entry name" value="Polyprenyl_Transferase_Like"/>
    <property type="match status" value="1"/>
</dbReference>
<dbReference type="SUPFAM" id="SSF48576">
    <property type="entry name" value="Terpenoid synthases"/>
    <property type="match status" value="1"/>
</dbReference>
<dbReference type="InterPro" id="IPR033749">
    <property type="entry name" value="Polyprenyl_synt_CS"/>
</dbReference>
<protein>
    <submittedName>
        <fullName evidence="9">Polyprenyl synthetase family protein</fullName>
    </submittedName>
</protein>
<keyword evidence="5" id="KW-0460">Magnesium</keyword>
<sequence>MRPTTPNPSNPNPDAPPQLGPRLLALTARADAALARVLPSEQQPPLELHRAMRYAVLGGGKRLRPLLVYAAGHALGMDGSELDAPACAVELIHAYSLVHDDLPAMDDDALRRGRPTCHIVYGEAMAILAGDALQALAFEILAHDPHTGTDASRTLQMLRVLGRACGAEGMAGGQALDLTAVGRKLTLAELEHMHACKTGALIRTAVRLGALSAGADLAALDTLDRYAAAVGLAFQVRDDILDVEGESAVIGKTAGKDAAADKPTFPSIIGLAASRARLAELTATALQAIAPFGERGVLLEELAHYAAHRAH</sequence>